<dbReference type="EMBL" id="CAJRST010037777">
    <property type="protein sequence ID" value="CAG6007525.1"/>
    <property type="molecule type" value="Genomic_DNA"/>
</dbReference>
<dbReference type="PANTHER" id="PTHR36689">
    <property type="entry name" value="COLORECTAL CANCER-ASSOCIATED PROTEIN 2"/>
    <property type="match status" value="1"/>
</dbReference>
<dbReference type="InterPro" id="IPR043265">
    <property type="entry name" value="OCAT2"/>
</dbReference>
<evidence type="ECO:0000313" key="7">
    <source>
        <dbReference type="Proteomes" id="UP000677803"/>
    </source>
</evidence>
<dbReference type="GO" id="GO:0070974">
    <property type="term" value="F:POU domain binding"/>
    <property type="evidence" value="ECO:0007669"/>
    <property type="project" value="InterPro"/>
</dbReference>
<dbReference type="AlphaFoldDB" id="A0A8S4BW87"/>
<protein>
    <submittedName>
        <fullName evidence="6">(Atlantic silverside) hypothetical protein</fullName>
    </submittedName>
</protein>
<evidence type="ECO:0000313" key="6">
    <source>
        <dbReference type="EMBL" id="CAG6007525.1"/>
    </source>
</evidence>
<comment type="caution">
    <text evidence="6">The sequence shown here is derived from an EMBL/GenBank/DDBJ whole genome shotgun (WGS) entry which is preliminary data.</text>
</comment>
<name>A0A8S4BW87_9TELE</name>
<keyword evidence="7" id="KW-1185">Reference proteome</keyword>
<evidence type="ECO:0000259" key="5">
    <source>
        <dbReference type="PROSITE" id="PS52003"/>
    </source>
</evidence>
<sequence length="290" mass="31885">MGGFVGCRPTRIKPGISRFTHDEDNFSREKSRVYLGVRVKLTVKELLQRHRAQEANKKKLKTAYLEMKDLCATTLPRRHVDPPPAAPETDAGSCGTRALQLRTSPFPVPGSSGCVQMQASSFSGIHQPFGDGTLPSDGYNAINRGAAQYHAPLPPLPASSPLPWCSGADFHGHGMAVSSSSESLTISRPMDHNSYSPQGSISSSSSSCYDSPTRMDSSYCAPPSDYFPHQHYSTQQDYVPGCWFGQQESIPALDDTPYYSPTDYPYTCSVEENYFRKDIALSSEMCYDNL</sequence>
<evidence type="ECO:0000256" key="4">
    <source>
        <dbReference type="SAM" id="MobiDB-lite"/>
    </source>
</evidence>
<dbReference type="PROSITE" id="PS52003">
    <property type="entry name" value="OCA"/>
    <property type="match status" value="1"/>
</dbReference>
<evidence type="ECO:0000256" key="2">
    <source>
        <dbReference type="ARBA" id="ARBA00023159"/>
    </source>
</evidence>
<feature type="region of interest" description="Disordered" evidence="4">
    <location>
        <begin position="181"/>
        <end position="209"/>
    </location>
</feature>
<reference evidence="6" key="1">
    <citation type="submission" date="2021-05" db="EMBL/GenBank/DDBJ databases">
        <authorList>
            <person name="Tigano A."/>
        </authorList>
    </citation>
    <scope>NUCLEOTIDE SEQUENCE</scope>
</reference>
<organism evidence="6 7">
    <name type="scientific">Menidia menidia</name>
    <name type="common">Atlantic silverside</name>
    <dbReference type="NCBI Taxonomy" id="238744"/>
    <lineage>
        <taxon>Eukaryota</taxon>
        <taxon>Metazoa</taxon>
        <taxon>Chordata</taxon>
        <taxon>Craniata</taxon>
        <taxon>Vertebrata</taxon>
        <taxon>Euteleostomi</taxon>
        <taxon>Actinopterygii</taxon>
        <taxon>Neopterygii</taxon>
        <taxon>Teleostei</taxon>
        <taxon>Neoteleostei</taxon>
        <taxon>Acanthomorphata</taxon>
        <taxon>Ovalentaria</taxon>
        <taxon>Atherinomorphae</taxon>
        <taxon>Atheriniformes</taxon>
        <taxon>Atherinopsidae</taxon>
        <taxon>Menidiinae</taxon>
        <taxon>Menidia</taxon>
    </lineage>
</organism>
<evidence type="ECO:0000256" key="1">
    <source>
        <dbReference type="ARBA" id="ARBA00023015"/>
    </source>
</evidence>
<dbReference type="OrthoDB" id="9942157at2759"/>
<dbReference type="PANTHER" id="PTHR36689:SF1">
    <property type="entry name" value="POU CLASS 2 HOMEOBOX ASSOCIATING FACTOR 3"/>
    <property type="match status" value="1"/>
</dbReference>
<feature type="compositionally biased region" description="Low complexity" evidence="4">
    <location>
        <begin position="194"/>
        <end position="209"/>
    </location>
</feature>
<dbReference type="GO" id="GO:0003677">
    <property type="term" value="F:DNA binding"/>
    <property type="evidence" value="ECO:0007669"/>
    <property type="project" value="InterPro"/>
</dbReference>
<feature type="domain" description="OCA" evidence="5">
    <location>
        <begin position="31"/>
        <end position="53"/>
    </location>
</feature>
<accession>A0A8S4BW87</accession>
<keyword evidence="3" id="KW-0804">Transcription</keyword>
<evidence type="ECO:0000256" key="3">
    <source>
        <dbReference type="ARBA" id="ARBA00023163"/>
    </source>
</evidence>
<proteinExistence type="predicted"/>
<keyword evidence="1" id="KW-0805">Transcription regulation</keyword>
<gene>
    <name evidence="6" type="ORF">MMEN_LOCUS18776</name>
</gene>
<dbReference type="InterPro" id="IPR047571">
    <property type="entry name" value="OCA"/>
</dbReference>
<dbReference type="Proteomes" id="UP000677803">
    <property type="component" value="Unassembled WGS sequence"/>
</dbReference>
<keyword evidence="2" id="KW-0010">Activator</keyword>